<name>A0AAJ0HAB0_9PEZI</name>
<feature type="transmembrane region" description="Helical" evidence="2">
    <location>
        <begin position="391"/>
        <end position="415"/>
    </location>
</feature>
<feature type="region of interest" description="Disordered" evidence="1">
    <location>
        <begin position="361"/>
        <end position="380"/>
    </location>
</feature>
<reference evidence="3" key="2">
    <citation type="submission" date="2023-06" db="EMBL/GenBank/DDBJ databases">
        <authorList>
            <consortium name="Lawrence Berkeley National Laboratory"/>
            <person name="Haridas S."/>
            <person name="Hensen N."/>
            <person name="Bonometti L."/>
            <person name="Westerberg I."/>
            <person name="Brannstrom I.O."/>
            <person name="Guillou S."/>
            <person name="Cros-Aarteil S."/>
            <person name="Calhoun S."/>
            <person name="Kuo A."/>
            <person name="Mondo S."/>
            <person name="Pangilinan J."/>
            <person name="Riley R."/>
            <person name="Labutti K."/>
            <person name="Andreopoulos B."/>
            <person name="Lipzen A."/>
            <person name="Chen C."/>
            <person name="Yanf M."/>
            <person name="Daum C."/>
            <person name="Ng V."/>
            <person name="Clum A."/>
            <person name="Steindorff A."/>
            <person name="Ohm R."/>
            <person name="Martin F."/>
            <person name="Silar P."/>
            <person name="Natvig D."/>
            <person name="Lalanne C."/>
            <person name="Gautier V."/>
            <person name="Ament-Velasquez S.L."/>
            <person name="Kruys A."/>
            <person name="Hutchinson M.I."/>
            <person name="Powell A.J."/>
            <person name="Barry K."/>
            <person name="Miller A.N."/>
            <person name="Grigoriev I.V."/>
            <person name="Debuchy R."/>
            <person name="Gladieux P."/>
            <person name="Thoren M.H."/>
            <person name="Johannesson H."/>
        </authorList>
    </citation>
    <scope>NUCLEOTIDE SEQUENCE</scope>
    <source>
        <strain evidence="3">CBS 955.72</strain>
    </source>
</reference>
<evidence type="ECO:0000256" key="1">
    <source>
        <dbReference type="SAM" id="MobiDB-lite"/>
    </source>
</evidence>
<feature type="transmembrane region" description="Helical" evidence="2">
    <location>
        <begin position="288"/>
        <end position="305"/>
    </location>
</feature>
<evidence type="ECO:0000256" key="2">
    <source>
        <dbReference type="SAM" id="Phobius"/>
    </source>
</evidence>
<comment type="caution">
    <text evidence="3">The sequence shown here is derived from an EMBL/GenBank/DDBJ whole genome shotgun (WGS) entry which is preliminary data.</text>
</comment>
<evidence type="ECO:0000313" key="4">
    <source>
        <dbReference type="Proteomes" id="UP001275084"/>
    </source>
</evidence>
<keyword evidence="2" id="KW-0472">Membrane</keyword>
<keyword evidence="2" id="KW-1133">Transmembrane helix</keyword>
<gene>
    <name evidence="3" type="ORF">B0T25DRAFT_265036</name>
</gene>
<reference evidence="3" key="1">
    <citation type="journal article" date="2023" name="Mol. Phylogenet. Evol.">
        <title>Genome-scale phylogeny and comparative genomics of the fungal order Sordariales.</title>
        <authorList>
            <person name="Hensen N."/>
            <person name="Bonometti L."/>
            <person name="Westerberg I."/>
            <person name="Brannstrom I.O."/>
            <person name="Guillou S."/>
            <person name="Cros-Aarteil S."/>
            <person name="Calhoun S."/>
            <person name="Haridas S."/>
            <person name="Kuo A."/>
            <person name="Mondo S."/>
            <person name="Pangilinan J."/>
            <person name="Riley R."/>
            <person name="LaButti K."/>
            <person name="Andreopoulos B."/>
            <person name="Lipzen A."/>
            <person name="Chen C."/>
            <person name="Yan M."/>
            <person name="Daum C."/>
            <person name="Ng V."/>
            <person name="Clum A."/>
            <person name="Steindorff A."/>
            <person name="Ohm R.A."/>
            <person name="Martin F."/>
            <person name="Silar P."/>
            <person name="Natvig D.O."/>
            <person name="Lalanne C."/>
            <person name="Gautier V."/>
            <person name="Ament-Velasquez S.L."/>
            <person name="Kruys A."/>
            <person name="Hutchinson M.I."/>
            <person name="Powell A.J."/>
            <person name="Barry K."/>
            <person name="Miller A.N."/>
            <person name="Grigoriev I.V."/>
            <person name="Debuchy R."/>
            <person name="Gladieux P."/>
            <person name="Hiltunen Thoren M."/>
            <person name="Johannesson H."/>
        </authorList>
    </citation>
    <scope>NUCLEOTIDE SEQUENCE</scope>
    <source>
        <strain evidence="3">CBS 955.72</strain>
    </source>
</reference>
<protein>
    <submittedName>
        <fullName evidence="3">Uncharacterized protein</fullName>
    </submittedName>
</protein>
<dbReference type="PANTHER" id="PTHR35043">
    <property type="entry name" value="TRANSCRIPTION FACTOR DOMAIN-CONTAINING PROTEIN"/>
    <property type="match status" value="1"/>
</dbReference>
<dbReference type="PANTHER" id="PTHR35043:SF8">
    <property type="entry name" value="DUF4220 DOMAIN-CONTAINING PROTEIN"/>
    <property type="match status" value="1"/>
</dbReference>
<organism evidence="3 4">
    <name type="scientific">Lasiosphaeria hispida</name>
    <dbReference type="NCBI Taxonomy" id="260671"/>
    <lineage>
        <taxon>Eukaryota</taxon>
        <taxon>Fungi</taxon>
        <taxon>Dikarya</taxon>
        <taxon>Ascomycota</taxon>
        <taxon>Pezizomycotina</taxon>
        <taxon>Sordariomycetes</taxon>
        <taxon>Sordariomycetidae</taxon>
        <taxon>Sordariales</taxon>
        <taxon>Lasiosphaeriaceae</taxon>
        <taxon>Lasiosphaeria</taxon>
    </lineage>
</organism>
<keyword evidence="4" id="KW-1185">Reference proteome</keyword>
<keyword evidence="2" id="KW-0812">Transmembrane</keyword>
<sequence length="436" mass="49841">MSLSANDTRVGWVSQPDGRGTFDILWNCLFTSFLCTWVSLHLNVPAQKDSEPSILIRKFRWMFQAILGPEFVLAFATGQRAEAKRSVTAFRAAGHEKWTMRHGFYANMGGFMLHARDSTPFPINAKQVLWLVKHEHLTFPTLSERDIEDKSKADGFAKFATCVQTTWLVVHCICRAVQHLPVTTLELTTVSFVICNLATYFEWSQKPLDVYTPTILTTAASINEILIAAGDAASKPHRQTPLDFIDDQSPSWLLDVQPYFGFRTWARERPLTRFTNDRFPTIGAEPHSIALFFINMAYSAIHALGWNFDFPSDIERLLWRVSSIAIIVTTFIFWMCETYQDGVRLGRWKRWWSHVLKRRGTNKSDSELGGNGSSDEEGPTKAGFIPRWEMAIFIPISVVYTLARMYVVIECFFALRSLPVAAYQDVDWIQFVPHFA</sequence>
<feature type="transmembrane region" description="Helical" evidence="2">
    <location>
        <begin position="317"/>
        <end position="336"/>
    </location>
</feature>
<dbReference type="EMBL" id="JAUIQD010000006">
    <property type="protein sequence ID" value="KAK3345851.1"/>
    <property type="molecule type" value="Genomic_DNA"/>
</dbReference>
<accession>A0AAJ0HAB0</accession>
<dbReference type="AlphaFoldDB" id="A0AAJ0HAB0"/>
<evidence type="ECO:0000313" key="3">
    <source>
        <dbReference type="EMBL" id="KAK3345851.1"/>
    </source>
</evidence>
<dbReference type="Proteomes" id="UP001275084">
    <property type="component" value="Unassembled WGS sequence"/>
</dbReference>
<proteinExistence type="predicted"/>